<reference evidence="2" key="1">
    <citation type="submission" date="2015-07" db="EMBL/GenBank/DDBJ databases">
        <title>Fjat-10036 dsm4.</title>
        <authorList>
            <person name="Liu B."/>
            <person name="Wang J."/>
            <person name="Zhu Y."/>
            <person name="Liu G."/>
            <person name="Chen Q."/>
            <person name="Chen Z."/>
            <person name="Lan J."/>
            <person name="Che J."/>
            <person name="Ge C."/>
            <person name="Shi H."/>
            <person name="Pan Z."/>
            <person name="Liu X."/>
        </authorList>
    </citation>
    <scope>NUCLEOTIDE SEQUENCE [LARGE SCALE GENOMIC DNA]</scope>
    <source>
        <strain evidence="2">DSM 4</strain>
    </source>
</reference>
<evidence type="ECO:0000313" key="2">
    <source>
        <dbReference type="Proteomes" id="UP000037109"/>
    </source>
</evidence>
<dbReference type="EMBL" id="LGUF01000007">
    <property type="protein sequence ID" value="KON88904.1"/>
    <property type="molecule type" value="Genomic_DNA"/>
</dbReference>
<comment type="caution">
    <text evidence="1">The sequence shown here is derived from an EMBL/GenBank/DDBJ whole genome shotgun (WGS) entry which is preliminary data.</text>
</comment>
<name>A0A0M0GGA7_SPOGL</name>
<organism evidence="1 2">
    <name type="scientific">Sporosarcina globispora</name>
    <name type="common">Bacillus globisporus</name>
    <dbReference type="NCBI Taxonomy" id="1459"/>
    <lineage>
        <taxon>Bacteria</taxon>
        <taxon>Bacillati</taxon>
        <taxon>Bacillota</taxon>
        <taxon>Bacilli</taxon>
        <taxon>Bacillales</taxon>
        <taxon>Caryophanaceae</taxon>
        <taxon>Sporosarcina</taxon>
    </lineage>
</organism>
<evidence type="ECO:0000313" key="1">
    <source>
        <dbReference type="EMBL" id="KON88904.1"/>
    </source>
</evidence>
<protein>
    <submittedName>
        <fullName evidence="1">Uncharacterized protein</fullName>
    </submittedName>
</protein>
<proteinExistence type="predicted"/>
<keyword evidence="2" id="KW-1185">Reference proteome</keyword>
<dbReference type="STRING" id="1459.AF332_20290"/>
<accession>A0A0M0GGA7</accession>
<sequence length="69" mass="8655">MIRNKHVDHYIKLYKSGKIKLNNERIWLIEYLEKHVLNREDLYFDDKMIDDCISFGEKWYFPLQPFQKF</sequence>
<dbReference type="Proteomes" id="UP000037109">
    <property type="component" value="Unassembled WGS sequence"/>
</dbReference>
<dbReference type="PATRIC" id="fig|1459.3.peg.4475"/>
<gene>
    <name evidence="1" type="ORF">AF332_20290</name>
</gene>
<dbReference type="AlphaFoldDB" id="A0A0M0GGA7"/>